<dbReference type="Proteomes" id="UP000824205">
    <property type="component" value="Unassembled WGS sequence"/>
</dbReference>
<comment type="function">
    <text evidence="1 10">Catalyzes the reversible adenylation of nicotinate mononucleotide (NaMN) to nicotinic acid adenine dinucleotide (NaAD).</text>
</comment>
<evidence type="ECO:0000256" key="2">
    <source>
        <dbReference type="ARBA" id="ARBA00005019"/>
    </source>
</evidence>
<dbReference type="SUPFAM" id="SSF52374">
    <property type="entry name" value="Nucleotidylyl transferase"/>
    <property type="match status" value="1"/>
</dbReference>
<dbReference type="EMBL" id="DXGE01000005">
    <property type="protein sequence ID" value="HIW85048.1"/>
    <property type="molecule type" value="Genomic_DNA"/>
</dbReference>
<evidence type="ECO:0000256" key="1">
    <source>
        <dbReference type="ARBA" id="ARBA00002324"/>
    </source>
</evidence>
<organism evidence="12 13">
    <name type="scientific">Candidatus Eubacterium faecipullorum</name>
    <dbReference type="NCBI Taxonomy" id="2838571"/>
    <lineage>
        <taxon>Bacteria</taxon>
        <taxon>Bacillati</taxon>
        <taxon>Bacillota</taxon>
        <taxon>Clostridia</taxon>
        <taxon>Eubacteriales</taxon>
        <taxon>Eubacteriaceae</taxon>
        <taxon>Eubacterium</taxon>
    </lineage>
</organism>
<sequence>MRLGVFGGAFNPVHNGHINLAKSFITSLKLDLMFIVPTADPPHRQSADFAPPQDRFNMLVAAFSNVEKAVVSDMEFRRIGKSYTYDTVQELKAEYPGADIYLLLGEDQLLKFEEWYRYRDILKDVTLCAAARGENSRKLLAEFSAVRFGKEKVIIADFEPIVVSSSEIRDKIKNNFDISGLVPQCVLDYIKEKGLYRDRL</sequence>
<proteinExistence type="inferred from homology"/>
<comment type="caution">
    <text evidence="12">The sequence shown here is derived from an EMBL/GenBank/DDBJ whole genome shotgun (WGS) entry which is preliminary data.</text>
</comment>
<dbReference type="EC" id="2.7.7.18" evidence="10"/>
<evidence type="ECO:0000256" key="10">
    <source>
        <dbReference type="HAMAP-Rule" id="MF_00244"/>
    </source>
</evidence>
<keyword evidence="8 10" id="KW-0520">NAD</keyword>
<evidence type="ECO:0000259" key="11">
    <source>
        <dbReference type="Pfam" id="PF01467"/>
    </source>
</evidence>
<dbReference type="NCBIfam" id="NF000840">
    <property type="entry name" value="PRK00071.1-3"/>
    <property type="match status" value="1"/>
</dbReference>
<dbReference type="PANTHER" id="PTHR39321">
    <property type="entry name" value="NICOTINATE-NUCLEOTIDE ADENYLYLTRANSFERASE-RELATED"/>
    <property type="match status" value="1"/>
</dbReference>
<gene>
    <name evidence="10 12" type="primary">nadD</name>
    <name evidence="12" type="ORF">IAA48_00985</name>
</gene>
<comment type="similarity">
    <text evidence="10">Belongs to the NadD family.</text>
</comment>
<keyword evidence="4 10" id="KW-0808">Transferase</keyword>
<reference evidence="12" key="1">
    <citation type="journal article" date="2021" name="PeerJ">
        <title>Extensive microbial diversity within the chicken gut microbiome revealed by metagenomics and culture.</title>
        <authorList>
            <person name="Gilroy R."/>
            <person name="Ravi A."/>
            <person name="Getino M."/>
            <person name="Pursley I."/>
            <person name="Horton D.L."/>
            <person name="Alikhan N.F."/>
            <person name="Baker D."/>
            <person name="Gharbi K."/>
            <person name="Hall N."/>
            <person name="Watson M."/>
            <person name="Adriaenssens E.M."/>
            <person name="Foster-Nyarko E."/>
            <person name="Jarju S."/>
            <person name="Secka A."/>
            <person name="Antonio M."/>
            <person name="Oren A."/>
            <person name="Chaudhuri R.R."/>
            <person name="La Ragione R."/>
            <person name="Hildebrand F."/>
            <person name="Pallen M.J."/>
        </authorList>
    </citation>
    <scope>NUCLEOTIDE SEQUENCE</scope>
    <source>
        <strain evidence="12">421</strain>
    </source>
</reference>
<evidence type="ECO:0000256" key="5">
    <source>
        <dbReference type="ARBA" id="ARBA00022695"/>
    </source>
</evidence>
<dbReference type="InterPro" id="IPR004821">
    <property type="entry name" value="Cyt_trans-like"/>
</dbReference>
<dbReference type="GO" id="GO:0004515">
    <property type="term" value="F:nicotinate-nucleotide adenylyltransferase activity"/>
    <property type="evidence" value="ECO:0007669"/>
    <property type="project" value="UniProtKB-UniRule"/>
</dbReference>
<feature type="domain" description="Cytidyltransferase-like" evidence="11">
    <location>
        <begin position="5"/>
        <end position="170"/>
    </location>
</feature>
<dbReference type="Pfam" id="PF01467">
    <property type="entry name" value="CTP_transf_like"/>
    <property type="match status" value="1"/>
</dbReference>
<evidence type="ECO:0000256" key="7">
    <source>
        <dbReference type="ARBA" id="ARBA00022840"/>
    </source>
</evidence>
<keyword evidence="3 10" id="KW-0662">Pyridine nucleotide biosynthesis</keyword>
<dbReference type="Gene3D" id="3.40.50.620">
    <property type="entry name" value="HUPs"/>
    <property type="match status" value="1"/>
</dbReference>
<evidence type="ECO:0000256" key="9">
    <source>
        <dbReference type="ARBA" id="ARBA00048721"/>
    </source>
</evidence>
<keyword evidence="5 10" id="KW-0548">Nucleotidyltransferase</keyword>
<evidence type="ECO:0000313" key="12">
    <source>
        <dbReference type="EMBL" id="HIW85048.1"/>
    </source>
</evidence>
<dbReference type="PANTHER" id="PTHR39321:SF3">
    <property type="entry name" value="PHOSPHOPANTETHEINE ADENYLYLTRANSFERASE"/>
    <property type="match status" value="1"/>
</dbReference>
<reference evidence="12" key="2">
    <citation type="submission" date="2021-04" db="EMBL/GenBank/DDBJ databases">
        <authorList>
            <person name="Gilroy R."/>
        </authorList>
    </citation>
    <scope>NUCLEOTIDE SEQUENCE</scope>
    <source>
        <strain evidence="12">421</strain>
    </source>
</reference>
<dbReference type="InterPro" id="IPR005248">
    <property type="entry name" value="NadD/NMNAT"/>
</dbReference>
<comment type="pathway">
    <text evidence="2 10">Cofactor biosynthesis; NAD(+) biosynthesis; deamido-NAD(+) from nicotinate D-ribonucleotide: step 1/1.</text>
</comment>
<evidence type="ECO:0000256" key="4">
    <source>
        <dbReference type="ARBA" id="ARBA00022679"/>
    </source>
</evidence>
<protein>
    <recommendedName>
        <fullName evidence="10">Probable nicotinate-nucleotide adenylyltransferase</fullName>
        <ecNumber evidence="10">2.7.7.18</ecNumber>
    </recommendedName>
    <alternativeName>
        <fullName evidence="10">Deamido-NAD(+) diphosphorylase</fullName>
    </alternativeName>
    <alternativeName>
        <fullName evidence="10">Deamido-NAD(+) pyrophosphorylase</fullName>
    </alternativeName>
    <alternativeName>
        <fullName evidence="10">Nicotinate mononucleotide adenylyltransferase</fullName>
        <shortName evidence="10">NaMN adenylyltransferase</shortName>
    </alternativeName>
</protein>
<evidence type="ECO:0000313" key="13">
    <source>
        <dbReference type="Proteomes" id="UP000824205"/>
    </source>
</evidence>
<evidence type="ECO:0000256" key="8">
    <source>
        <dbReference type="ARBA" id="ARBA00023027"/>
    </source>
</evidence>
<dbReference type="GO" id="GO:0005524">
    <property type="term" value="F:ATP binding"/>
    <property type="evidence" value="ECO:0007669"/>
    <property type="project" value="UniProtKB-KW"/>
</dbReference>
<dbReference type="CDD" id="cd02165">
    <property type="entry name" value="NMNAT"/>
    <property type="match status" value="1"/>
</dbReference>
<dbReference type="InterPro" id="IPR014729">
    <property type="entry name" value="Rossmann-like_a/b/a_fold"/>
</dbReference>
<dbReference type="GO" id="GO:0009435">
    <property type="term" value="P:NAD+ biosynthetic process"/>
    <property type="evidence" value="ECO:0007669"/>
    <property type="project" value="UniProtKB-UniRule"/>
</dbReference>
<dbReference type="HAMAP" id="MF_00244">
    <property type="entry name" value="NaMN_adenylyltr"/>
    <property type="match status" value="1"/>
</dbReference>
<keyword evidence="6 10" id="KW-0547">Nucleotide-binding</keyword>
<dbReference type="NCBIfam" id="TIGR00125">
    <property type="entry name" value="cyt_tran_rel"/>
    <property type="match status" value="1"/>
</dbReference>
<dbReference type="AlphaFoldDB" id="A0A9D1UF55"/>
<comment type="catalytic activity">
    <reaction evidence="9 10">
        <text>nicotinate beta-D-ribonucleotide + ATP + H(+) = deamido-NAD(+) + diphosphate</text>
        <dbReference type="Rhea" id="RHEA:22860"/>
        <dbReference type="ChEBI" id="CHEBI:15378"/>
        <dbReference type="ChEBI" id="CHEBI:30616"/>
        <dbReference type="ChEBI" id="CHEBI:33019"/>
        <dbReference type="ChEBI" id="CHEBI:57502"/>
        <dbReference type="ChEBI" id="CHEBI:58437"/>
        <dbReference type="EC" id="2.7.7.18"/>
    </reaction>
</comment>
<evidence type="ECO:0000256" key="3">
    <source>
        <dbReference type="ARBA" id="ARBA00022642"/>
    </source>
</evidence>
<evidence type="ECO:0000256" key="6">
    <source>
        <dbReference type="ARBA" id="ARBA00022741"/>
    </source>
</evidence>
<dbReference type="NCBIfam" id="TIGR00482">
    <property type="entry name" value="nicotinate (nicotinamide) nucleotide adenylyltransferase"/>
    <property type="match status" value="1"/>
</dbReference>
<keyword evidence="7 10" id="KW-0067">ATP-binding</keyword>
<accession>A0A9D1UF55</accession>
<name>A0A9D1UF55_9FIRM</name>